<comment type="caution">
    <text evidence="1">The sequence shown here is derived from an EMBL/GenBank/DDBJ whole genome shotgun (WGS) entry which is preliminary data.</text>
</comment>
<dbReference type="AlphaFoldDB" id="A0A0F9D7M4"/>
<feature type="non-terminal residue" evidence="1">
    <location>
        <position position="1"/>
    </location>
</feature>
<name>A0A0F9D7M4_9ZZZZ</name>
<accession>A0A0F9D7M4</accession>
<protein>
    <submittedName>
        <fullName evidence="1">Uncharacterized protein</fullName>
    </submittedName>
</protein>
<dbReference type="EMBL" id="LAZR01040730">
    <property type="protein sequence ID" value="KKL13766.1"/>
    <property type="molecule type" value="Genomic_DNA"/>
</dbReference>
<sequence>IILCELDMPFIMIADGKRDKTTIDIKVLESN</sequence>
<evidence type="ECO:0000313" key="1">
    <source>
        <dbReference type="EMBL" id="KKL13766.1"/>
    </source>
</evidence>
<gene>
    <name evidence="1" type="ORF">LCGC14_2522500</name>
</gene>
<reference evidence="1" key="1">
    <citation type="journal article" date="2015" name="Nature">
        <title>Complex archaea that bridge the gap between prokaryotes and eukaryotes.</title>
        <authorList>
            <person name="Spang A."/>
            <person name="Saw J.H."/>
            <person name="Jorgensen S.L."/>
            <person name="Zaremba-Niedzwiedzka K."/>
            <person name="Martijn J."/>
            <person name="Lind A.E."/>
            <person name="van Eijk R."/>
            <person name="Schleper C."/>
            <person name="Guy L."/>
            <person name="Ettema T.J."/>
        </authorList>
    </citation>
    <scope>NUCLEOTIDE SEQUENCE</scope>
</reference>
<organism evidence="1">
    <name type="scientific">marine sediment metagenome</name>
    <dbReference type="NCBI Taxonomy" id="412755"/>
    <lineage>
        <taxon>unclassified sequences</taxon>
        <taxon>metagenomes</taxon>
        <taxon>ecological metagenomes</taxon>
    </lineage>
</organism>
<proteinExistence type="predicted"/>